<feature type="transmembrane region" description="Helical" evidence="1">
    <location>
        <begin position="70"/>
        <end position="97"/>
    </location>
</feature>
<evidence type="ECO:0000313" key="3">
    <source>
        <dbReference type="Proteomes" id="UP001307889"/>
    </source>
</evidence>
<keyword evidence="3" id="KW-1185">Reference proteome</keyword>
<keyword evidence="1" id="KW-0812">Transmembrane</keyword>
<accession>A0ABN7B763</accession>
<dbReference type="EMBL" id="AP028919">
    <property type="protein sequence ID" value="BET00114.1"/>
    <property type="molecule type" value="Genomic_DNA"/>
</dbReference>
<feature type="transmembrane region" description="Helical" evidence="1">
    <location>
        <begin position="142"/>
        <end position="164"/>
    </location>
</feature>
<feature type="transmembrane region" description="Helical" evidence="1">
    <location>
        <begin position="34"/>
        <end position="58"/>
    </location>
</feature>
<evidence type="ECO:0000256" key="1">
    <source>
        <dbReference type="SAM" id="Phobius"/>
    </source>
</evidence>
<gene>
    <name evidence="2" type="ORF">NTJ_12930</name>
</gene>
<proteinExistence type="predicted"/>
<feature type="transmembrane region" description="Helical" evidence="1">
    <location>
        <begin position="246"/>
        <end position="270"/>
    </location>
</feature>
<reference evidence="2 3" key="1">
    <citation type="submission" date="2023-09" db="EMBL/GenBank/DDBJ databases">
        <title>Nesidiocoris tenuis whole genome shotgun sequence.</title>
        <authorList>
            <person name="Shibata T."/>
            <person name="Shimoda M."/>
            <person name="Kobayashi T."/>
            <person name="Uehara T."/>
        </authorList>
    </citation>
    <scope>NUCLEOTIDE SEQUENCE [LARGE SCALE GENOMIC DNA]</scope>
    <source>
        <strain evidence="2 3">Japan</strain>
    </source>
</reference>
<keyword evidence="1" id="KW-0472">Membrane</keyword>
<keyword evidence="1" id="KW-1133">Transmembrane helix</keyword>
<protein>
    <submittedName>
        <fullName evidence="2">Uncharacterized protein</fullName>
    </submittedName>
</protein>
<evidence type="ECO:0000313" key="2">
    <source>
        <dbReference type="EMBL" id="BET00114.1"/>
    </source>
</evidence>
<feature type="transmembrane region" description="Helical" evidence="1">
    <location>
        <begin position="118"/>
        <end position="136"/>
    </location>
</feature>
<sequence>MSKKICPTDSLNVRFSQILGAFPSGFGGNFETFLAANLTVLLFLGAATEIVSLSLALIAQVKNDEPFLDFFNTGVAIFVGLSSYTSVAFHVAIVACNSDTAKSLLSSNYRTNKIVKRLTIFSGAILLIGVFLRFTIKSRKGLYLRHCMVSICSMIQFLVAAQYFQQLESRAIAWRFLTSRMRKEKDGTILKKSHTLSLYFSAEMFKIHRFYHRQIFLIGTGMFCELVFNNNLIISYTAKRGVAFGLAHFFITLVKIFTLLLFCAGCEIAVATVS</sequence>
<feature type="transmembrane region" description="Helical" evidence="1">
    <location>
        <begin position="215"/>
        <end position="234"/>
    </location>
</feature>
<dbReference type="Proteomes" id="UP001307889">
    <property type="component" value="Chromosome 11"/>
</dbReference>
<name>A0ABN7B763_9HEMI</name>
<organism evidence="2 3">
    <name type="scientific">Nesidiocoris tenuis</name>
    <dbReference type="NCBI Taxonomy" id="355587"/>
    <lineage>
        <taxon>Eukaryota</taxon>
        <taxon>Metazoa</taxon>
        <taxon>Ecdysozoa</taxon>
        <taxon>Arthropoda</taxon>
        <taxon>Hexapoda</taxon>
        <taxon>Insecta</taxon>
        <taxon>Pterygota</taxon>
        <taxon>Neoptera</taxon>
        <taxon>Paraneoptera</taxon>
        <taxon>Hemiptera</taxon>
        <taxon>Heteroptera</taxon>
        <taxon>Panheteroptera</taxon>
        <taxon>Cimicomorpha</taxon>
        <taxon>Miridae</taxon>
        <taxon>Dicyphina</taxon>
        <taxon>Nesidiocoris</taxon>
    </lineage>
</organism>